<evidence type="ECO:0000256" key="12">
    <source>
        <dbReference type="PIRSR" id="PIRSR005639-2"/>
    </source>
</evidence>
<dbReference type="PROSITE" id="PS01236">
    <property type="entry name" value="PDXT_SNO_1"/>
    <property type="match status" value="1"/>
</dbReference>
<comment type="pathway">
    <text evidence="10">Cofactor biosynthesis; pyridoxal 5'-phosphate biosynthesis.</text>
</comment>
<evidence type="ECO:0000256" key="5">
    <source>
        <dbReference type="ARBA" id="ARBA00023239"/>
    </source>
</evidence>
<organism evidence="13 14">
    <name type="scientific">Meiothermus hypogaeus NBRC 106114</name>
    <dbReference type="NCBI Taxonomy" id="1227553"/>
    <lineage>
        <taxon>Bacteria</taxon>
        <taxon>Thermotogati</taxon>
        <taxon>Deinococcota</taxon>
        <taxon>Deinococci</taxon>
        <taxon>Thermales</taxon>
        <taxon>Thermaceae</taxon>
        <taxon>Meiothermus</taxon>
    </lineage>
</organism>
<dbReference type="SUPFAM" id="SSF52317">
    <property type="entry name" value="Class I glutamine amidotransferase-like"/>
    <property type="match status" value="1"/>
</dbReference>
<evidence type="ECO:0000256" key="4">
    <source>
        <dbReference type="ARBA" id="ARBA00022962"/>
    </source>
</evidence>
<feature type="binding site" evidence="10 12">
    <location>
        <begin position="131"/>
        <end position="132"/>
    </location>
    <ligand>
        <name>L-glutamine</name>
        <dbReference type="ChEBI" id="CHEBI:58359"/>
    </ligand>
</feature>
<dbReference type="UniPathway" id="UPA00245"/>
<dbReference type="HAMAP" id="MF_01615">
    <property type="entry name" value="PdxT"/>
    <property type="match status" value="1"/>
</dbReference>
<evidence type="ECO:0000313" key="13">
    <source>
        <dbReference type="EMBL" id="GEM82520.1"/>
    </source>
</evidence>
<dbReference type="GO" id="GO:0006543">
    <property type="term" value="P:L-glutamine catabolic process"/>
    <property type="evidence" value="ECO:0007669"/>
    <property type="project" value="UniProtKB-UniRule"/>
</dbReference>
<dbReference type="GO" id="GO:1903600">
    <property type="term" value="C:glutaminase complex"/>
    <property type="evidence" value="ECO:0007669"/>
    <property type="project" value="TreeGrafter"/>
</dbReference>
<comment type="caution">
    <text evidence="13">The sequence shown here is derived from an EMBL/GenBank/DDBJ whole genome shotgun (WGS) entry which is preliminary data.</text>
</comment>
<dbReference type="Gene3D" id="3.40.50.880">
    <property type="match status" value="1"/>
</dbReference>
<dbReference type="CDD" id="cd01749">
    <property type="entry name" value="GATase1_PB"/>
    <property type="match status" value="1"/>
</dbReference>
<evidence type="ECO:0000256" key="10">
    <source>
        <dbReference type="HAMAP-Rule" id="MF_01615"/>
    </source>
</evidence>
<evidence type="ECO:0000256" key="11">
    <source>
        <dbReference type="PIRSR" id="PIRSR005639-1"/>
    </source>
</evidence>
<proteinExistence type="inferred from homology"/>
<feature type="active site" description="Charge relay system" evidence="10 11">
    <location>
        <position position="169"/>
    </location>
</feature>
<keyword evidence="2 10" id="KW-0378">Hydrolase</keyword>
<name>A0A511QYP9_9DEIN</name>
<dbReference type="EC" id="4.3.3.6" evidence="10"/>
<evidence type="ECO:0000256" key="6">
    <source>
        <dbReference type="ARBA" id="ARBA00047992"/>
    </source>
</evidence>
<comment type="catalytic activity">
    <reaction evidence="6 10">
        <text>aldehydo-D-ribose 5-phosphate + D-glyceraldehyde 3-phosphate + L-glutamine = pyridoxal 5'-phosphate + L-glutamate + phosphate + 3 H2O + H(+)</text>
        <dbReference type="Rhea" id="RHEA:31507"/>
        <dbReference type="ChEBI" id="CHEBI:15377"/>
        <dbReference type="ChEBI" id="CHEBI:15378"/>
        <dbReference type="ChEBI" id="CHEBI:29985"/>
        <dbReference type="ChEBI" id="CHEBI:43474"/>
        <dbReference type="ChEBI" id="CHEBI:58273"/>
        <dbReference type="ChEBI" id="CHEBI:58359"/>
        <dbReference type="ChEBI" id="CHEBI:59776"/>
        <dbReference type="ChEBI" id="CHEBI:597326"/>
        <dbReference type="EC" id="4.3.3.6"/>
    </reaction>
</comment>
<dbReference type="EMBL" id="BJXL01000013">
    <property type="protein sequence ID" value="GEM82520.1"/>
    <property type="molecule type" value="Genomic_DNA"/>
</dbReference>
<evidence type="ECO:0000313" key="14">
    <source>
        <dbReference type="Proteomes" id="UP000321197"/>
    </source>
</evidence>
<comment type="function">
    <text evidence="8 10">Catalyzes the hydrolysis of glutamine to glutamate and ammonia as part of the biosynthesis of pyridoxal 5'-phosphate. The resulting ammonia molecule is channeled to the active site of PdxS.</text>
</comment>
<dbReference type="PANTHER" id="PTHR31559:SF0">
    <property type="entry name" value="PYRIDOXAL 5'-PHOSPHATE SYNTHASE SUBUNIT SNO1-RELATED"/>
    <property type="match status" value="1"/>
</dbReference>
<dbReference type="InterPro" id="IPR002161">
    <property type="entry name" value="PdxT/SNO"/>
</dbReference>
<accession>A0A511QYP9</accession>
<feature type="binding site" evidence="10 12">
    <location>
        <position position="103"/>
    </location>
    <ligand>
        <name>L-glutamine</name>
        <dbReference type="ChEBI" id="CHEBI:58359"/>
    </ligand>
</feature>
<dbReference type="GO" id="GO:0036381">
    <property type="term" value="F:pyridoxal 5'-phosphate synthase (glutamine hydrolysing) activity"/>
    <property type="evidence" value="ECO:0007669"/>
    <property type="project" value="UniProtKB-UniRule"/>
</dbReference>
<evidence type="ECO:0000256" key="9">
    <source>
        <dbReference type="ARBA" id="ARBA00064749"/>
    </source>
</evidence>
<feature type="active site" description="Nucleophile" evidence="10 11">
    <location>
        <position position="75"/>
    </location>
</feature>
<dbReference type="EC" id="3.5.1.2" evidence="10"/>
<dbReference type="GO" id="GO:0042823">
    <property type="term" value="P:pyridoxal phosphate biosynthetic process"/>
    <property type="evidence" value="ECO:0007669"/>
    <property type="project" value="UniProtKB-UniRule"/>
</dbReference>
<dbReference type="FunFam" id="3.40.50.880:FF:000010">
    <property type="entry name" value="uncharacterized protein LOC100176842 isoform X2"/>
    <property type="match status" value="1"/>
</dbReference>
<comment type="subunit">
    <text evidence="9 10">In the presence of PdxS, forms a dodecamer of heterodimers. Only shows activity in the heterodimer.</text>
</comment>
<keyword evidence="3 10" id="KW-0663">Pyridoxal phosphate</keyword>
<keyword evidence="5 10" id="KW-0456">Lyase</keyword>
<feature type="active site" description="Charge relay system" evidence="10 11">
    <location>
        <position position="167"/>
    </location>
</feature>
<keyword evidence="4 10" id="KW-0315">Glutamine amidotransferase</keyword>
<feature type="binding site" evidence="10 12">
    <location>
        <begin position="42"/>
        <end position="44"/>
    </location>
    <ligand>
        <name>L-glutamine</name>
        <dbReference type="ChEBI" id="CHEBI:58359"/>
    </ligand>
</feature>
<dbReference type="InterPro" id="IPR029062">
    <property type="entry name" value="Class_I_gatase-like"/>
</dbReference>
<sequence>MMAIQGDFREHKQMLKELGVEAVEVRLPRDLEGLAGLIVPGGESTTIGMLAREYGLEGAVRERVREGSLAVWGTCAGAIWLAREIPEFPDQPRLGVLNIAVQRNAYGRQVDSFEEDLEILGFERPFHAFFIRAPRILKVGDDVRVLAKHQNEAVLVQSGKLLAGTFHPELSEDTRVHQLFLQLSSNALVAK</sequence>
<dbReference type="PROSITE" id="PS51130">
    <property type="entry name" value="PDXT_SNO_2"/>
    <property type="match status" value="1"/>
</dbReference>
<dbReference type="GO" id="GO:0005829">
    <property type="term" value="C:cytosol"/>
    <property type="evidence" value="ECO:0007669"/>
    <property type="project" value="TreeGrafter"/>
</dbReference>
<dbReference type="InterPro" id="IPR021196">
    <property type="entry name" value="PdxT/SNO_CS"/>
</dbReference>
<evidence type="ECO:0000256" key="3">
    <source>
        <dbReference type="ARBA" id="ARBA00022898"/>
    </source>
</evidence>
<evidence type="ECO:0000256" key="7">
    <source>
        <dbReference type="ARBA" id="ARBA00049534"/>
    </source>
</evidence>
<dbReference type="GO" id="GO:0008614">
    <property type="term" value="P:pyridoxine metabolic process"/>
    <property type="evidence" value="ECO:0007669"/>
    <property type="project" value="TreeGrafter"/>
</dbReference>
<comment type="similarity">
    <text evidence="1 10">Belongs to the glutaminase PdxT/SNO family.</text>
</comment>
<dbReference type="GO" id="GO:0004359">
    <property type="term" value="F:glutaminase activity"/>
    <property type="evidence" value="ECO:0007669"/>
    <property type="project" value="UniProtKB-UniRule"/>
</dbReference>
<evidence type="ECO:0000256" key="8">
    <source>
        <dbReference type="ARBA" id="ARBA00054599"/>
    </source>
</evidence>
<reference evidence="13 14" key="1">
    <citation type="submission" date="2019-07" db="EMBL/GenBank/DDBJ databases">
        <title>Whole genome shotgun sequence of Meiothermus hypogaeus NBRC 106114.</title>
        <authorList>
            <person name="Hosoyama A."/>
            <person name="Uohara A."/>
            <person name="Ohji S."/>
            <person name="Ichikawa N."/>
        </authorList>
    </citation>
    <scope>NUCLEOTIDE SEQUENCE [LARGE SCALE GENOMIC DNA]</scope>
    <source>
        <strain evidence="13 14">NBRC 106114</strain>
    </source>
</reference>
<dbReference type="PANTHER" id="PTHR31559">
    <property type="entry name" value="PYRIDOXAL 5'-PHOSPHATE SYNTHASE SUBUNIT SNO"/>
    <property type="match status" value="1"/>
</dbReference>
<dbReference type="Proteomes" id="UP000321197">
    <property type="component" value="Unassembled WGS sequence"/>
</dbReference>
<comment type="catalytic activity">
    <reaction evidence="7 10">
        <text>L-glutamine + H2O = L-glutamate + NH4(+)</text>
        <dbReference type="Rhea" id="RHEA:15889"/>
        <dbReference type="ChEBI" id="CHEBI:15377"/>
        <dbReference type="ChEBI" id="CHEBI:28938"/>
        <dbReference type="ChEBI" id="CHEBI:29985"/>
        <dbReference type="ChEBI" id="CHEBI:58359"/>
        <dbReference type="EC" id="3.5.1.2"/>
    </reaction>
</comment>
<dbReference type="Pfam" id="PF01174">
    <property type="entry name" value="SNO"/>
    <property type="match status" value="1"/>
</dbReference>
<evidence type="ECO:0000256" key="2">
    <source>
        <dbReference type="ARBA" id="ARBA00022801"/>
    </source>
</evidence>
<dbReference type="AlphaFoldDB" id="A0A511QYP9"/>
<dbReference type="PROSITE" id="PS51273">
    <property type="entry name" value="GATASE_TYPE_1"/>
    <property type="match status" value="1"/>
</dbReference>
<gene>
    <name evidence="10 13" type="primary">pdxT</name>
    <name evidence="13" type="ORF">MHY01S_06860</name>
</gene>
<protein>
    <recommendedName>
        <fullName evidence="10">Pyridoxal 5'-phosphate synthase subunit PdxT</fullName>
        <ecNumber evidence="10">4.3.3.6</ecNumber>
    </recommendedName>
    <alternativeName>
        <fullName evidence="10">Pdx2</fullName>
    </alternativeName>
    <alternativeName>
        <fullName evidence="10">Pyridoxal 5'-phosphate synthase glutaminase subunit</fullName>
        <ecNumber evidence="10">3.5.1.2</ecNumber>
    </alternativeName>
</protein>
<evidence type="ECO:0000256" key="1">
    <source>
        <dbReference type="ARBA" id="ARBA00008345"/>
    </source>
</evidence>
<dbReference type="PIRSF" id="PIRSF005639">
    <property type="entry name" value="Glut_amidoT_SNO"/>
    <property type="match status" value="1"/>
</dbReference>
<dbReference type="NCBIfam" id="TIGR03800">
    <property type="entry name" value="PLP_synth_Pdx2"/>
    <property type="match status" value="1"/>
</dbReference>